<gene>
    <name evidence="1" type="ORF">RPERSI_LOCUS26292</name>
</gene>
<evidence type="ECO:0000313" key="1">
    <source>
        <dbReference type="EMBL" id="CAG8824635.1"/>
    </source>
</evidence>
<dbReference type="EMBL" id="CAJVQC010089242">
    <property type="protein sequence ID" value="CAG8824635.1"/>
    <property type="molecule type" value="Genomic_DNA"/>
</dbReference>
<accession>A0ACA9S503</accession>
<sequence>SNLKLDRSMVSKILKNKSKWLMVTKDQLSSTIFRHKQVKYPLLDQSMRIWVEQVTNSEMFLTELMIKEQAADFAKALNLEANSALLSSLSEYREKLPPDQTLASRSRPGFKK</sequence>
<feature type="non-terminal residue" evidence="1">
    <location>
        <position position="1"/>
    </location>
</feature>
<organism evidence="1 2">
    <name type="scientific">Racocetra persica</name>
    <dbReference type="NCBI Taxonomy" id="160502"/>
    <lineage>
        <taxon>Eukaryota</taxon>
        <taxon>Fungi</taxon>
        <taxon>Fungi incertae sedis</taxon>
        <taxon>Mucoromycota</taxon>
        <taxon>Glomeromycotina</taxon>
        <taxon>Glomeromycetes</taxon>
        <taxon>Diversisporales</taxon>
        <taxon>Gigasporaceae</taxon>
        <taxon>Racocetra</taxon>
    </lineage>
</organism>
<comment type="caution">
    <text evidence="1">The sequence shown here is derived from an EMBL/GenBank/DDBJ whole genome shotgun (WGS) entry which is preliminary data.</text>
</comment>
<name>A0ACA9S503_9GLOM</name>
<evidence type="ECO:0000313" key="2">
    <source>
        <dbReference type="Proteomes" id="UP000789920"/>
    </source>
</evidence>
<reference evidence="1" key="1">
    <citation type="submission" date="2021-06" db="EMBL/GenBank/DDBJ databases">
        <authorList>
            <person name="Kallberg Y."/>
            <person name="Tangrot J."/>
            <person name="Rosling A."/>
        </authorList>
    </citation>
    <scope>NUCLEOTIDE SEQUENCE</scope>
    <source>
        <strain evidence="1">MA461A</strain>
    </source>
</reference>
<keyword evidence="2" id="KW-1185">Reference proteome</keyword>
<protein>
    <submittedName>
        <fullName evidence="1">15142_t:CDS:1</fullName>
    </submittedName>
</protein>
<dbReference type="Proteomes" id="UP000789920">
    <property type="component" value="Unassembled WGS sequence"/>
</dbReference>
<feature type="non-terminal residue" evidence="1">
    <location>
        <position position="112"/>
    </location>
</feature>
<proteinExistence type="predicted"/>